<evidence type="ECO:0000313" key="3">
    <source>
        <dbReference type="EMBL" id="AUF81960.1"/>
    </source>
</evidence>
<feature type="compositionally biased region" description="Basic and acidic residues" evidence="2">
    <location>
        <begin position="708"/>
        <end position="728"/>
    </location>
</feature>
<proteinExistence type="predicted"/>
<feature type="region of interest" description="Disordered" evidence="2">
    <location>
        <begin position="1328"/>
        <end position="1364"/>
    </location>
</feature>
<dbReference type="PANTHER" id="PTHR45615">
    <property type="entry name" value="MYOSIN HEAVY CHAIN, NON-MUSCLE"/>
    <property type="match status" value="1"/>
</dbReference>
<reference evidence="3" key="1">
    <citation type="journal article" date="2017" name="Int. J. Mol. Sci.">
        <title>Genome Analysis and Genetic Stability of the Cryptophlebia leucotreta Granulovirus (CrleGV-SA) after 15 Years of Commercial Use as a Biopesticide.</title>
        <authorList>
            <person name="van der Merwe M."/>
            <person name="Jukes M.D."/>
            <person name="Rabalski L."/>
            <person name="Knox C."/>
            <person name="Opoku-Debrah J.K."/>
            <person name="Moore S.D."/>
            <person name="Krejmer-Rabalska M."/>
            <person name="Szewczyk B."/>
            <person name="Hill M.P."/>
        </authorList>
    </citation>
    <scope>NUCLEOTIDE SEQUENCE</scope>
    <source>
        <strain evidence="3">CrleGV-SA</strain>
    </source>
</reference>
<feature type="coiled-coil region" evidence="1">
    <location>
        <begin position="388"/>
        <end position="415"/>
    </location>
</feature>
<evidence type="ECO:0000256" key="1">
    <source>
        <dbReference type="SAM" id="Coils"/>
    </source>
</evidence>
<evidence type="ECO:0000256" key="2">
    <source>
        <dbReference type="SAM" id="MobiDB-lite"/>
    </source>
</evidence>
<feature type="coiled-coil region" evidence="1">
    <location>
        <begin position="574"/>
        <end position="700"/>
    </location>
</feature>
<organism evidence="3">
    <name type="scientific">Cryptophlebia leucotreta granulosis virus</name>
    <name type="common">ClGV</name>
    <name type="synonym">Cryptophlebia leucotreta granulovirus</name>
    <dbReference type="NCBI Taxonomy" id="35254"/>
    <lineage>
        <taxon>Viruses</taxon>
        <taxon>Viruses incertae sedis</taxon>
        <taxon>Naldaviricetes</taxon>
        <taxon>Lefavirales</taxon>
        <taxon>Baculoviridae</taxon>
        <taxon>Betabaculovirus</taxon>
        <taxon>Betabaculovirus cryleucotretae</taxon>
    </lineage>
</organism>
<name>A0A2H4ZK80_GVCL</name>
<dbReference type="EMBL" id="MF974563">
    <property type="protein sequence ID" value="AUF81960.1"/>
    <property type="molecule type" value="Genomic_DNA"/>
</dbReference>
<sequence>MNRSVASWVIEKHNCTEKEKRIRNLLITHSGLKLEEGKWIDKKIDLNSIDTEELLIKILKAINDDKIRLYGELYSSGKFDSNDIILDNDYENIVNTNVKNLNKEVSKLLTKRPNLANVNSVREFIYQLGRTLVACNSSTQVLHSDIAYIASNYGTAQAFPQTSFGVIPTTRSGTTENENSKLSKELEKCRSDLLEFRFKNQMETQDAKLKARGELQELNLKKEGDIKELKITIKDLEKRLKNAELDAKNCNKDLNTTRSELDTCNRNLKKADEDLGNCLEDLKNSSKKSSDLKKNTTDLENRNTKLMEKTVEQNNLDLKEQIDKTQAKNTDLTKQNDQLQTELDRLYQQLSRIHIHYNENATIESYKKTNWSELFEKIKITKTKYDECSKKITELNKYKEKSDELEKLNQELFKVYTHYNPNAPDKRKINWTEFFEILKNTKTKYDECTKKSDESAAKEQSDELEKLHQELFKVYTHYNPNAPDKRKINWAEFFEKLKDTKTKYDECAKKISDFEKYKEQSADLEKLNQELFKVYTHYNPNAPDKRKINWAEFFEILKNTKTKNDECSRKLTGLDKSVAENLETAEELEKLRQELNKVYLHYNENYQVKTNINWIDLFEKIKMTKTKCDLSSKKIKDLEKTIKDLEKSVRECSGQSEEIERLQSELTSVQISLDASLEEERQLRTENITIEKKLSECEEKLSGTRESLKVRSRFDNNNEDHKRPKEDITDQSEPTPSQSAPSSFQLDPSSSQLVPVYQFPTTSASQSPNQTIFELNKKISILTRDNRNLFDMLEHLKIQVQHREAEIFRNFSTIRASWVEEIARLNQIITSCTHCNETINTQSEQNVDVNLNLTMPPPIVTSEYDTSSNVEEENIISTEEEESTLPDYLDPKIISVKSNILKKVLNINIVNKVEKNLNELHKRFTDYYLVIKFAFKKNLTQAENFKNSIKYLKKLLDDNEKSNSELLQSIDALKINLREEFKRDFLNMRQRYELDISNLNKKFDLNIELITNEHHLYTTTRDVLDNIKEIIGLKKTVTNRPITRLELEKALENTKKLHNNINSFVSNLKICFGITMSTETPKQKENFFKIIIERCTQNINPGPSKPYVNPDFNPNPSQRKRKTPIIPSPIPSGKGVGKKTKIPSAAEKESIYSKPIVISEYTEPQVTSESSLPAISEFTEPESIVISEFSEPIVMSESTEPAISESSALAIFEPSEPAISESSTLAIPESSTLAITKSSASTASPTVKKAYEKLKGVGKRTKKPSPAVMEKVFESIYPDLYTPIPDASNLYTPIEAATLISRFAPDDRIEIDMIDELLNEDYQVPVNQTNRTTPFPLPLPFPLDDENSILDTNRNRTEDSEDML</sequence>
<accession>A0A2H4ZK80</accession>
<feature type="region of interest" description="Disordered" evidence="2">
    <location>
        <begin position="708"/>
        <end position="749"/>
    </location>
</feature>
<keyword evidence="1" id="KW-0175">Coiled coil</keyword>
<dbReference type="PANTHER" id="PTHR45615:SF80">
    <property type="entry name" value="GRIP DOMAIN-CONTAINING PROTEIN"/>
    <property type="match status" value="1"/>
</dbReference>
<feature type="region of interest" description="Disordered" evidence="2">
    <location>
        <begin position="1102"/>
        <end position="1142"/>
    </location>
</feature>
<feature type="compositionally biased region" description="Polar residues" evidence="2">
    <location>
        <begin position="731"/>
        <end position="749"/>
    </location>
</feature>
<feature type="coiled-coil region" evidence="1">
    <location>
        <begin position="219"/>
        <end position="274"/>
    </location>
</feature>
<protein>
    <submittedName>
        <fullName evidence="3">Uncharacterized protein</fullName>
    </submittedName>
</protein>
<organismHost>
    <name type="scientific">Tortricidae</name>
    <dbReference type="NCBI Taxonomy" id="7139"/>
</organismHost>
<feature type="coiled-coil region" evidence="1">
    <location>
        <begin position="308"/>
        <end position="349"/>
    </location>
</feature>